<proteinExistence type="predicted"/>
<name>A0ABQ6MWK4_9STRA</name>
<dbReference type="Proteomes" id="UP001165060">
    <property type="component" value="Unassembled WGS sequence"/>
</dbReference>
<evidence type="ECO:0000313" key="2">
    <source>
        <dbReference type="Proteomes" id="UP001165060"/>
    </source>
</evidence>
<evidence type="ECO:0008006" key="3">
    <source>
        <dbReference type="Google" id="ProtNLM"/>
    </source>
</evidence>
<protein>
    <recommendedName>
        <fullName evidence="3">RING-type domain-containing protein</fullName>
    </recommendedName>
</protein>
<keyword evidence="2" id="KW-1185">Reference proteome</keyword>
<gene>
    <name evidence="1" type="ORF">TeGR_g3974</name>
</gene>
<reference evidence="1 2" key="1">
    <citation type="journal article" date="2023" name="Commun. Biol.">
        <title>Genome analysis of Parmales, the sister group of diatoms, reveals the evolutionary specialization of diatoms from phago-mixotrophs to photoautotrophs.</title>
        <authorList>
            <person name="Ban H."/>
            <person name="Sato S."/>
            <person name="Yoshikawa S."/>
            <person name="Yamada K."/>
            <person name="Nakamura Y."/>
            <person name="Ichinomiya M."/>
            <person name="Sato N."/>
            <person name="Blanc-Mathieu R."/>
            <person name="Endo H."/>
            <person name="Kuwata A."/>
            <person name="Ogata H."/>
        </authorList>
    </citation>
    <scope>NUCLEOTIDE SEQUENCE [LARGE SCALE GENOMIC DNA]</scope>
</reference>
<dbReference type="EMBL" id="BRYB01001816">
    <property type="protein sequence ID" value="GMI34284.1"/>
    <property type="molecule type" value="Genomic_DNA"/>
</dbReference>
<accession>A0ABQ6MWK4</accession>
<comment type="caution">
    <text evidence="1">The sequence shown here is derived from an EMBL/GenBank/DDBJ whole genome shotgun (WGS) entry which is preliminary data.</text>
</comment>
<organism evidence="1 2">
    <name type="scientific">Tetraparma gracilis</name>
    <dbReference type="NCBI Taxonomy" id="2962635"/>
    <lineage>
        <taxon>Eukaryota</taxon>
        <taxon>Sar</taxon>
        <taxon>Stramenopiles</taxon>
        <taxon>Ochrophyta</taxon>
        <taxon>Bolidophyceae</taxon>
        <taxon>Parmales</taxon>
        <taxon>Triparmaceae</taxon>
        <taxon>Tetraparma</taxon>
    </lineage>
</organism>
<sequence length="191" mass="20177">MSCCAGPSCSAVCPITQSPVPPADALLLLPCAHRLTASAFVDWGAAVVTPTLPLTCPECRSSIKLCIATLHPPAEPADEAAAVRFRYGRLSYELVLSSPLPTRAASEELIRSFLKIPKGKVKFLGAPGTKAYTVLGSHESSWSKQPAGPSLFARARAVAQELAGIVLTLLESTFSIAASFFQSMLPPPKRD</sequence>
<evidence type="ECO:0000313" key="1">
    <source>
        <dbReference type="EMBL" id="GMI34284.1"/>
    </source>
</evidence>